<evidence type="ECO:0000313" key="3">
    <source>
        <dbReference type="EMBL" id="KAG2389787.1"/>
    </source>
</evidence>
<evidence type="ECO:0000313" key="4">
    <source>
        <dbReference type="Proteomes" id="UP000743370"/>
    </source>
</evidence>
<dbReference type="GO" id="GO:0003887">
    <property type="term" value="F:DNA-directed DNA polymerase activity"/>
    <property type="evidence" value="ECO:0007669"/>
    <property type="project" value="InterPro"/>
</dbReference>
<evidence type="ECO:0000256" key="1">
    <source>
        <dbReference type="SAM" id="MobiDB-lite"/>
    </source>
</evidence>
<dbReference type="EMBL" id="JABFOF010000007">
    <property type="protein sequence ID" value="KAG2389787.1"/>
    <property type="molecule type" value="Genomic_DNA"/>
</dbReference>
<feature type="region of interest" description="Disordered" evidence="1">
    <location>
        <begin position="1250"/>
        <end position="1270"/>
    </location>
</feature>
<proteinExistence type="predicted"/>
<comment type="caution">
    <text evidence="3">The sequence shown here is derived from an EMBL/GenBank/DDBJ whole genome shotgun (WGS) entry which is preliminary data.</text>
</comment>
<dbReference type="PANTHER" id="PTHR10133:SF62">
    <property type="entry name" value="DNA POLYMERASE THETA"/>
    <property type="match status" value="1"/>
</dbReference>
<dbReference type="Gene3D" id="1.10.3380.20">
    <property type="match status" value="1"/>
</dbReference>
<dbReference type="InterPro" id="IPR043502">
    <property type="entry name" value="DNA/RNA_pol_sf"/>
</dbReference>
<dbReference type="InterPro" id="IPR014001">
    <property type="entry name" value="Helicase_ATP-bd"/>
</dbReference>
<dbReference type="Gene3D" id="1.25.40.10">
    <property type="entry name" value="Tetratricopeptide repeat domain"/>
    <property type="match status" value="1"/>
</dbReference>
<dbReference type="SMART" id="SM00028">
    <property type="entry name" value="TPR"/>
    <property type="match status" value="2"/>
</dbReference>
<dbReference type="Pfam" id="PF25453">
    <property type="entry name" value="DUF7898"/>
    <property type="match status" value="1"/>
</dbReference>
<accession>A0A8T0JYJ3</accession>
<dbReference type="Pfam" id="PF00476">
    <property type="entry name" value="DNA_pol_A"/>
    <property type="match status" value="1"/>
</dbReference>
<protein>
    <submittedName>
        <fullName evidence="3">Helicase and polymerase-containing protein</fullName>
    </submittedName>
</protein>
<dbReference type="Gene3D" id="1.20.1060.10">
    <property type="entry name" value="Taq DNA Polymerase, Chain T, domain 4"/>
    <property type="match status" value="1"/>
</dbReference>
<keyword evidence="3" id="KW-0378">Hydrolase</keyword>
<keyword evidence="3" id="KW-0347">Helicase</keyword>
<dbReference type="InterPro" id="IPR002298">
    <property type="entry name" value="DNA_polymerase_A"/>
</dbReference>
<dbReference type="SUPFAM" id="SSF52540">
    <property type="entry name" value="P-loop containing nucleoside triphosphate hydrolases"/>
    <property type="match status" value="1"/>
</dbReference>
<dbReference type="InterPro" id="IPR036397">
    <property type="entry name" value="RNaseH_sf"/>
</dbReference>
<dbReference type="InterPro" id="IPR027417">
    <property type="entry name" value="P-loop_NTPase"/>
</dbReference>
<dbReference type="GO" id="GO:0006302">
    <property type="term" value="P:double-strand break repair"/>
    <property type="evidence" value="ECO:0007669"/>
    <property type="project" value="TreeGrafter"/>
</dbReference>
<dbReference type="InterPro" id="IPR001098">
    <property type="entry name" value="DNA-dir_DNA_pol_A_palm_dom"/>
</dbReference>
<dbReference type="GO" id="GO:0004386">
    <property type="term" value="F:helicase activity"/>
    <property type="evidence" value="ECO:0007669"/>
    <property type="project" value="UniProtKB-KW"/>
</dbReference>
<dbReference type="Pfam" id="PF21099">
    <property type="entry name" value="POLQ_helical"/>
    <property type="match status" value="2"/>
</dbReference>
<dbReference type="Gene3D" id="1.10.150.20">
    <property type="entry name" value="5' to 3' exonuclease, C-terminal subdomain"/>
    <property type="match status" value="1"/>
</dbReference>
<dbReference type="InterPro" id="IPR057220">
    <property type="entry name" value="DUF7898"/>
</dbReference>
<dbReference type="PROSITE" id="PS51192">
    <property type="entry name" value="HELICASE_ATP_BIND_1"/>
    <property type="match status" value="1"/>
</dbReference>
<gene>
    <name evidence="3" type="ORF">HKW66_Vig0178600</name>
</gene>
<dbReference type="InterPro" id="IPR046931">
    <property type="entry name" value="HTH_61"/>
</dbReference>
<dbReference type="Gene3D" id="3.30.70.370">
    <property type="match status" value="1"/>
</dbReference>
<feature type="region of interest" description="Disordered" evidence="1">
    <location>
        <begin position="219"/>
        <end position="260"/>
    </location>
</feature>
<dbReference type="SUPFAM" id="SSF158702">
    <property type="entry name" value="Sec63 N-terminal domain-like"/>
    <property type="match status" value="1"/>
</dbReference>
<dbReference type="SMART" id="SM00482">
    <property type="entry name" value="POLAc"/>
    <property type="match status" value="1"/>
</dbReference>
<dbReference type="SUPFAM" id="SSF56672">
    <property type="entry name" value="DNA/RNA polymerases"/>
    <property type="match status" value="1"/>
</dbReference>
<keyword evidence="3" id="KW-0547">Nucleotide-binding</keyword>
<dbReference type="PANTHER" id="PTHR10133">
    <property type="entry name" value="DNA POLYMERASE I"/>
    <property type="match status" value="1"/>
</dbReference>
<dbReference type="FunFam" id="1.20.1060.10:FF:000003">
    <property type="entry name" value="Helicase and polymerase-containing protein TEBICHI"/>
    <property type="match status" value="1"/>
</dbReference>
<dbReference type="InterPro" id="IPR011990">
    <property type="entry name" value="TPR-like_helical_dom_sf"/>
</dbReference>
<dbReference type="Pfam" id="PF20470">
    <property type="entry name" value="HTH_61"/>
    <property type="match status" value="1"/>
</dbReference>
<name>A0A8T0JYJ3_PHAAN</name>
<evidence type="ECO:0000259" key="2">
    <source>
        <dbReference type="PROSITE" id="PS51192"/>
    </source>
</evidence>
<dbReference type="InterPro" id="IPR019734">
    <property type="entry name" value="TPR_rpt"/>
</dbReference>
<dbReference type="CDD" id="cd08638">
    <property type="entry name" value="DNA_pol_A_theta"/>
    <property type="match status" value="1"/>
</dbReference>
<dbReference type="Proteomes" id="UP000743370">
    <property type="component" value="Unassembled WGS sequence"/>
</dbReference>
<dbReference type="InterPro" id="IPR048960">
    <property type="entry name" value="POLQ-like_helical"/>
</dbReference>
<reference evidence="3 4" key="1">
    <citation type="submission" date="2020-05" db="EMBL/GenBank/DDBJ databases">
        <title>Vigna angularis (adzuki bean) Var. LongXiaoDou No. 4 denovo assembly.</title>
        <authorList>
            <person name="Xiang H."/>
        </authorList>
    </citation>
    <scope>NUCLEOTIDE SEQUENCE [LARGE SCALE GENOMIC DNA]</scope>
    <source>
        <tissue evidence="3">Leaf</tissue>
    </source>
</reference>
<feature type="compositionally biased region" description="Low complexity" evidence="1">
    <location>
        <begin position="1256"/>
        <end position="1267"/>
    </location>
</feature>
<dbReference type="SUPFAM" id="SSF48452">
    <property type="entry name" value="TPR-like"/>
    <property type="match status" value="1"/>
</dbReference>
<dbReference type="GO" id="GO:0003677">
    <property type="term" value="F:DNA binding"/>
    <property type="evidence" value="ECO:0007669"/>
    <property type="project" value="InterPro"/>
</dbReference>
<dbReference type="Gene3D" id="3.40.50.300">
    <property type="entry name" value="P-loop containing nucleotide triphosphate hydrolases"/>
    <property type="match status" value="3"/>
</dbReference>
<dbReference type="Pfam" id="PF00270">
    <property type="entry name" value="DEAD"/>
    <property type="match status" value="1"/>
</dbReference>
<sequence>MAAEEDEQLQQLRSKATELFIREEWNASIEAYSHFITLCTQTLSHSLPNQKLRRSLCIALCNRAEARSKLKDFHCALRDCDHALELDVTHSKTLLCKGKILLCLNRYASALECFRTATLDGNAESLSVGATPKSTQTDLPVRSVFSTLRSLDANHSKYLRRRIVCVIHVSTIEEPTLLVPRAIPFYSMASPTHRTRLDQFYVSKKRKAEALVRKVGRCEKGARQGADASPSSKGTLDGYLIASQDGDGDGNSATAPKTTVKRNLASEIGTSLANGHNKHTVLSAQGFGDSETSGPSEFGQSAAKLELEQFAAGFLSLYCSELQPSVDFPSEMKVDEHKSHGTVAEGHSCLPQKSKCTAREPGFGVENVSLNVKIDEDVKSGVVGNNTMGYVPISCSKVSGCGDTAAFETGFRKCSNTPKMSRNMAECYTPGSLIVKARVKETPKSVHGSSSFSPGEAFWNEAILLADSLCVPMDNDPSKAMGESNVVEDGPEMKNSCNLQNYDGKPRKILDQSKSRIWNMETGTPFRLVGMHTKDSVKEASSLPVKHFDFSFEDNSLEENTMQNGHGDQGNVAYMACKQYESGRTTSHTYEKKNEVQEKTLVNKLRNRNCHGNVSMTSNPPHNEVRTPINAQETDEANTPSTSVSFNDHFDLNSWLPAEICNIYRKKGISNLYNWQVDCLQVDGVVQRRNLVYCASTSYYGNQGGGTLPKDTSVAVCTIEKANSLINKLLEEGRLSEMGIIVIDELHMVGDPRRGYLLELMLTKLRYAAGEGIPKSSDGESSGGSSDKADPAQGLQIVGMSATMPNVAAVADWLQAALYQTEFRPVPLEEYVKVGNSIYSKNMELSRTISKVADLGGKDPDHVVELCNEVEEREIVETCYRKGLIRVLTATSTLAAGILICKPEEVKKVTTLLNESCPPLHSCLSEDMNGMTHAILEVVAGGIVQTASDINRYVRCTLLNSTKSFQDVVKSAQESLRWLCQRKFLEWNEDTKLYNTTPLGRASFGSSLCPEESLIVLADLSRAREGFVLASDLHLVYLVTPINVDVEPDWELFYEHFVRLSPLDQNLFYFLCKCDFMKETPVGEVCEAFKVARGMVQSLQENAGRFASMVAVFCERLGWQDLEGLVAKFQNRVSFGVRAEIVELTTIPYVKGSRARSLYKAGLRTPLAIAEASIPEIVKALFESSSWATEGSAQRRFQFGLAKKIKNGARKIVLDKAEEASNAAFSAFKSLGFSVPQFAPRMLSTATHDSIRQEAGSTSGSDTTDTSHNFVDANHMVNSNKFTSDKEREELIKLSVSGALASVEGKSSNRMLCGLSTFPVAGPTMDEHNGTFDLAKNLDMSNFSAPFLEPKDKSCVHDGCHAHCTEEQLKNENLASGNSGCSSKKGPINAVSCPGGLDSFLDIWDTVPEFYFDIHYIKCLELHSAAPFEICGIAVCWENSPVYYVNLPRDILFSDKAKDDCLSMSTCSDKQKVSSSKCNKDLEIARHRWSRISKIIGKRNVRKFTWNSKIQIQVLKSPAFPVQRFRGLDIPGTSVNLEVIDNSYVLFPPIHVQDAIDLCIVAWILWPDEESSYTPDLDKEVKKRLSSEEAAVANHSGRWRNQMRRAAHDGCCHRVAQTRALCSVLWKLLVSENLAEVLIGIEIPLVNVLADMELWGIGVDLERCIQARKLLVNRLKHLEKEAYKLAGITFSLNMPADIAKVLYEHLKLPIPNVQNKGKKHPSTGKHCLDALRHEHPIVPVIKEHRTMAKLLNSTLGSICSLARLSISTQKYTIHGHWCQTSTATGRLSMEEPNLQCVEHTVHFKIKEEENEGDADESHCSINARDFFVPTQENWLLLTADYSQIELRLMAHFSKDSSLVELLSKPDGDVFTMMAARWTGRSEVSVDSQEREHTKRMLYGILYGMGVNSLAEQLDCTADEAAEKIANFKSSFPGVASWLREAVASCRSKGYVETLKGRKRFLSKIKFGSRIEKSKAQRQAVNSICQGSAADIIKIAMIRIYSEIAIGFDSLDSSSSVTTKFQMLKDRCRILLQFLCVLNLRLEEHGDLWSHLRLINIKDDTLVEDLVFRGIRLP</sequence>
<dbReference type="FunFam" id="1.10.150.20:FF:000002">
    <property type="entry name" value="DNA polymerase I"/>
    <property type="match status" value="1"/>
</dbReference>
<organism evidence="3 4">
    <name type="scientific">Phaseolus angularis</name>
    <name type="common">Azuki bean</name>
    <name type="synonym">Vigna angularis</name>
    <dbReference type="NCBI Taxonomy" id="3914"/>
    <lineage>
        <taxon>Eukaryota</taxon>
        <taxon>Viridiplantae</taxon>
        <taxon>Streptophyta</taxon>
        <taxon>Embryophyta</taxon>
        <taxon>Tracheophyta</taxon>
        <taxon>Spermatophyta</taxon>
        <taxon>Magnoliopsida</taxon>
        <taxon>eudicotyledons</taxon>
        <taxon>Gunneridae</taxon>
        <taxon>Pentapetalae</taxon>
        <taxon>rosids</taxon>
        <taxon>fabids</taxon>
        <taxon>Fabales</taxon>
        <taxon>Fabaceae</taxon>
        <taxon>Papilionoideae</taxon>
        <taxon>50 kb inversion clade</taxon>
        <taxon>NPAAA clade</taxon>
        <taxon>indigoferoid/millettioid clade</taxon>
        <taxon>Phaseoleae</taxon>
        <taxon>Vigna</taxon>
    </lineage>
</organism>
<feature type="domain" description="Helicase ATP-binding" evidence="2">
    <location>
        <begin position="707"/>
        <end position="822"/>
    </location>
</feature>
<dbReference type="Gene3D" id="3.30.420.10">
    <property type="entry name" value="Ribonuclease H-like superfamily/Ribonuclease H"/>
    <property type="match status" value="1"/>
</dbReference>
<keyword evidence="3" id="KW-0067">ATP-binding</keyword>
<dbReference type="PRINTS" id="PR00868">
    <property type="entry name" value="DNAPOLI"/>
</dbReference>
<dbReference type="GO" id="GO:0006261">
    <property type="term" value="P:DNA-templated DNA replication"/>
    <property type="evidence" value="ECO:0007669"/>
    <property type="project" value="InterPro"/>
</dbReference>
<dbReference type="InterPro" id="IPR011545">
    <property type="entry name" value="DEAD/DEAH_box_helicase_dom"/>
</dbReference>
<dbReference type="GO" id="GO:0005524">
    <property type="term" value="F:ATP binding"/>
    <property type="evidence" value="ECO:0007669"/>
    <property type="project" value="InterPro"/>
</dbReference>